<protein>
    <recommendedName>
        <fullName evidence="5">Histidine kinase domain-containing protein</fullName>
    </recommendedName>
</protein>
<feature type="domain" description="Histidine kinase" evidence="5">
    <location>
        <begin position="580"/>
        <end position="670"/>
    </location>
</feature>
<keyword evidence="2" id="KW-0418">Kinase</keyword>
<accession>A0A1E5T8Y3</accession>
<dbReference type="InterPro" id="IPR019734">
    <property type="entry name" value="TPR_rpt"/>
</dbReference>
<reference evidence="6 7" key="1">
    <citation type="submission" date="2016-05" db="EMBL/GenBank/DDBJ databases">
        <title>Draft Genome Sequence of Algibacter sp. Strain SK-16 Isolated from the Surface Water of Aburatsubo Inlet.</title>
        <authorList>
            <person name="Wong S.-K."/>
            <person name="Yoshizawa S."/>
            <person name="Nakajima Y."/>
            <person name="Ogura Y."/>
            <person name="Tetsuya H."/>
            <person name="Hamasaki K."/>
        </authorList>
    </citation>
    <scope>NUCLEOTIDE SEQUENCE [LARGE SCALE GENOMIC DNA]</scope>
    <source>
        <strain evidence="6 7">SK-16</strain>
    </source>
</reference>
<name>A0A1E5T8Y3_9FLAO</name>
<keyword evidence="4" id="KW-1133">Transmembrane helix</keyword>
<keyword evidence="4" id="KW-0812">Transmembrane</keyword>
<gene>
    <name evidence="6" type="ORF">A8C32_14845</name>
</gene>
<dbReference type="Gene3D" id="1.25.40.10">
    <property type="entry name" value="Tetratricopeptide repeat domain"/>
    <property type="match status" value="2"/>
</dbReference>
<proteinExistence type="predicted"/>
<dbReference type="PANTHER" id="PTHR24421">
    <property type="entry name" value="NITRATE/NITRITE SENSOR PROTEIN NARX-RELATED"/>
    <property type="match status" value="1"/>
</dbReference>
<evidence type="ECO:0000256" key="3">
    <source>
        <dbReference type="ARBA" id="ARBA00023012"/>
    </source>
</evidence>
<keyword evidence="4" id="KW-0472">Membrane</keyword>
<dbReference type="Gene3D" id="3.30.565.10">
    <property type="entry name" value="Histidine kinase-like ATPase, C-terminal domain"/>
    <property type="match status" value="1"/>
</dbReference>
<evidence type="ECO:0000313" key="7">
    <source>
        <dbReference type="Proteomes" id="UP000095713"/>
    </source>
</evidence>
<organism evidence="6 7">
    <name type="scientific">Flavivirga aquatica</name>
    <dbReference type="NCBI Taxonomy" id="1849968"/>
    <lineage>
        <taxon>Bacteria</taxon>
        <taxon>Pseudomonadati</taxon>
        <taxon>Bacteroidota</taxon>
        <taxon>Flavobacteriia</taxon>
        <taxon>Flavobacteriales</taxon>
        <taxon>Flavobacteriaceae</taxon>
        <taxon>Flavivirga</taxon>
    </lineage>
</organism>
<dbReference type="GO" id="GO:0000160">
    <property type="term" value="P:phosphorelay signal transduction system"/>
    <property type="evidence" value="ECO:0007669"/>
    <property type="project" value="UniProtKB-KW"/>
</dbReference>
<evidence type="ECO:0000256" key="2">
    <source>
        <dbReference type="ARBA" id="ARBA00022777"/>
    </source>
</evidence>
<evidence type="ECO:0000256" key="4">
    <source>
        <dbReference type="SAM" id="Phobius"/>
    </source>
</evidence>
<keyword evidence="7" id="KW-1185">Reference proteome</keyword>
<dbReference type="InterPro" id="IPR003594">
    <property type="entry name" value="HATPase_dom"/>
</dbReference>
<dbReference type="Proteomes" id="UP000095713">
    <property type="component" value="Unassembled WGS sequence"/>
</dbReference>
<dbReference type="Pfam" id="PF02518">
    <property type="entry name" value="HATPase_c"/>
    <property type="match status" value="1"/>
</dbReference>
<dbReference type="Gene3D" id="1.20.5.1930">
    <property type="match status" value="1"/>
</dbReference>
<dbReference type="InterPro" id="IPR036890">
    <property type="entry name" value="HATPase_C_sf"/>
</dbReference>
<dbReference type="STRING" id="1849968.A8C32_14845"/>
<evidence type="ECO:0000259" key="5">
    <source>
        <dbReference type="PROSITE" id="PS50109"/>
    </source>
</evidence>
<dbReference type="Pfam" id="PF13424">
    <property type="entry name" value="TPR_12"/>
    <property type="match status" value="1"/>
</dbReference>
<dbReference type="SMART" id="SM00387">
    <property type="entry name" value="HATPase_c"/>
    <property type="match status" value="1"/>
</dbReference>
<evidence type="ECO:0000256" key="1">
    <source>
        <dbReference type="ARBA" id="ARBA00022679"/>
    </source>
</evidence>
<dbReference type="InterPro" id="IPR011990">
    <property type="entry name" value="TPR-like_helical_dom_sf"/>
</dbReference>
<dbReference type="GO" id="GO:0016301">
    <property type="term" value="F:kinase activity"/>
    <property type="evidence" value="ECO:0007669"/>
    <property type="project" value="UniProtKB-KW"/>
</dbReference>
<keyword evidence="1" id="KW-0808">Transferase</keyword>
<dbReference type="PROSITE" id="PS50109">
    <property type="entry name" value="HIS_KIN"/>
    <property type="match status" value="1"/>
</dbReference>
<comment type="caution">
    <text evidence="6">The sequence shown here is derived from an EMBL/GenBank/DDBJ whole genome shotgun (WGS) entry which is preliminary data.</text>
</comment>
<evidence type="ECO:0000313" key="6">
    <source>
        <dbReference type="EMBL" id="OEK07767.1"/>
    </source>
</evidence>
<feature type="transmembrane region" description="Helical" evidence="4">
    <location>
        <begin position="415"/>
        <end position="435"/>
    </location>
</feature>
<dbReference type="SMART" id="SM00028">
    <property type="entry name" value="TPR"/>
    <property type="match status" value="3"/>
</dbReference>
<sequence length="670" mass="77939">MNLKFFVLGVFFSFLSYSQKENKVTDSIGFYLKKSKYNAIDNYEIRLDYALKAKKLSEKQGVDSLILKSIINLSKINSRSKNNYKDFLKYSHRALRLAKKMNDSSALALINKELGYYYFDKEVDSAYYYDNKAEKLYRGLKDNFNTAVVLLDIALLQRNDKDYTGSELISVEALSLLSELNESNNVRKYKSFFYNNLALVFKNLEQFEESIKYNIKALDLQKKLDGNNRQTIENQKNNLANSYKGFGEYSIALEYYSQILENKNLVNERPAFYALVLDSYAHTLYLSKNYEQIPKLYFKALRVCNNINEKYKSIAINKHLAEYHYNNKNKDSALHYAYKAKDIAEEYYNYDLLKSLLLLSEIEEGEKAVEHLNAYVKLSDSLQKSERTIRNKFARIKYETNQIEKENIQIAKERMWLIIISIVLIIASFLLYIVINQRNKNKELQFIQKQQETNEEIYNLMLSQNESIEEARTLEKKRISEELHDGVLGRLFGTRLSLDSLNMNSSVEAIKTRGQYINELKVIEQDIRKVSHELNTDFVSGFGFIDIIKTLVETQTLAYHIDYELRPDDAIDWDEVSNKNKIHIYRIIQEVLHNIYKHAKATKVNISFKLKNNVILLAMRDDGSGFDVNRVKSGIGLKNMNSRINDINGKITITSKKDVGTTVTVEAPIT</sequence>
<keyword evidence="3" id="KW-0902">Two-component regulatory system</keyword>
<dbReference type="AlphaFoldDB" id="A0A1E5T8Y3"/>
<dbReference type="InterPro" id="IPR050482">
    <property type="entry name" value="Sensor_HK_TwoCompSys"/>
</dbReference>
<dbReference type="SUPFAM" id="SSF55874">
    <property type="entry name" value="ATPase domain of HSP90 chaperone/DNA topoisomerase II/histidine kinase"/>
    <property type="match status" value="1"/>
</dbReference>
<dbReference type="EMBL" id="MDJD01000043">
    <property type="protein sequence ID" value="OEK07767.1"/>
    <property type="molecule type" value="Genomic_DNA"/>
</dbReference>
<dbReference type="InterPro" id="IPR005467">
    <property type="entry name" value="His_kinase_dom"/>
</dbReference>
<dbReference type="CDD" id="cd16917">
    <property type="entry name" value="HATPase_UhpB-NarQ-NarX-like"/>
    <property type="match status" value="1"/>
</dbReference>
<dbReference type="SUPFAM" id="SSF48452">
    <property type="entry name" value="TPR-like"/>
    <property type="match status" value="2"/>
</dbReference>